<feature type="non-terminal residue" evidence="1">
    <location>
        <position position="59"/>
    </location>
</feature>
<protein>
    <submittedName>
        <fullName evidence="1">Uncharacterized protein</fullName>
    </submittedName>
</protein>
<dbReference type="Proteomes" id="UP000260136">
    <property type="component" value="Chromosome"/>
</dbReference>
<evidence type="ECO:0000313" key="2">
    <source>
        <dbReference type="Proteomes" id="UP000260136"/>
    </source>
</evidence>
<proteinExistence type="predicted"/>
<accession>A0A3B0PJV7</accession>
<evidence type="ECO:0000313" key="1">
    <source>
        <dbReference type="EMBL" id="SYV95085.1"/>
    </source>
</evidence>
<name>A0A3B0PJV7_MYCGL</name>
<dbReference type="EMBL" id="LS991952">
    <property type="protein sequence ID" value="SYV95085.1"/>
    <property type="molecule type" value="Genomic_DNA"/>
</dbReference>
<sequence>MIEMIPAQVFERYVGYIGTTKSTNFELNHSLYLQGSLRRVAAYVKEVSYNDLTNLGAGW</sequence>
<reference evidence="2" key="1">
    <citation type="submission" date="2018-06" db="EMBL/GenBank/DDBJ databases">
        <authorList>
            <consortium name="Pathogen Informatics"/>
        </authorList>
    </citation>
    <scope>NUCLEOTIDE SEQUENCE [LARGE SCALE GENOMIC DNA]</scope>
    <source>
        <strain evidence="2">NCTC10115</strain>
    </source>
</reference>
<organism evidence="1 2">
    <name type="scientific">Mycoplasmoides gallisepticum</name>
    <name type="common">Mycoplasma gallisepticum</name>
    <dbReference type="NCBI Taxonomy" id="2096"/>
    <lineage>
        <taxon>Bacteria</taxon>
        <taxon>Bacillati</taxon>
        <taxon>Mycoplasmatota</taxon>
        <taxon>Mycoplasmoidales</taxon>
        <taxon>Mycoplasmoidaceae</taxon>
        <taxon>Mycoplasmoides</taxon>
    </lineage>
</organism>
<gene>
    <name evidence="1" type="ORF">NCTC10115_01226</name>
</gene>
<dbReference type="AlphaFoldDB" id="A0A3B0PJV7"/>